<evidence type="ECO:0000313" key="3">
    <source>
        <dbReference type="Proteomes" id="UP001174691"/>
    </source>
</evidence>
<dbReference type="Proteomes" id="UP001174691">
    <property type="component" value="Unassembled WGS sequence"/>
</dbReference>
<proteinExistence type="predicted"/>
<feature type="region of interest" description="Disordered" evidence="1">
    <location>
        <begin position="1"/>
        <end position="20"/>
    </location>
</feature>
<evidence type="ECO:0000256" key="1">
    <source>
        <dbReference type="SAM" id="MobiDB-lite"/>
    </source>
</evidence>
<organism evidence="2 3">
    <name type="scientific">Coniochaeta hoffmannii</name>
    <dbReference type="NCBI Taxonomy" id="91930"/>
    <lineage>
        <taxon>Eukaryota</taxon>
        <taxon>Fungi</taxon>
        <taxon>Dikarya</taxon>
        <taxon>Ascomycota</taxon>
        <taxon>Pezizomycotina</taxon>
        <taxon>Sordariomycetes</taxon>
        <taxon>Sordariomycetidae</taxon>
        <taxon>Coniochaetales</taxon>
        <taxon>Coniochaetaceae</taxon>
        <taxon>Coniochaeta</taxon>
    </lineage>
</organism>
<keyword evidence="3" id="KW-1185">Reference proteome</keyword>
<reference evidence="2" key="1">
    <citation type="submission" date="2022-07" db="EMBL/GenBank/DDBJ databases">
        <title>Fungi with potential for degradation of polypropylene.</title>
        <authorList>
            <person name="Gostincar C."/>
        </authorList>
    </citation>
    <scope>NUCLEOTIDE SEQUENCE</scope>
    <source>
        <strain evidence="2">EXF-13287</strain>
    </source>
</reference>
<accession>A0AA38SFT5</accession>
<sequence length="94" mass="10451">MGGRPPPPGDDSDSDAKAEQKDFKELQAMVAEMGNTATKMGKDGSTVTIRSAHSMFTGWKMQLKPFDFSKKKPAKGHLKELDYLFDTWQKSLKA</sequence>
<evidence type="ECO:0000313" key="2">
    <source>
        <dbReference type="EMBL" id="KAJ9160842.1"/>
    </source>
</evidence>
<dbReference type="AlphaFoldDB" id="A0AA38SFT5"/>
<name>A0AA38SFT5_9PEZI</name>
<dbReference type="EMBL" id="JANBVN010000030">
    <property type="protein sequence ID" value="KAJ9160842.1"/>
    <property type="molecule type" value="Genomic_DNA"/>
</dbReference>
<protein>
    <submittedName>
        <fullName evidence="2">Uncharacterized protein</fullName>
    </submittedName>
</protein>
<comment type="caution">
    <text evidence="2">The sequence shown here is derived from an EMBL/GenBank/DDBJ whole genome shotgun (WGS) entry which is preliminary data.</text>
</comment>
<gene>
    <name evidence="2" type="ORF">NKR19_g2843</name>
</gene>